<dbReference type="AlphaFoldDB" id="A0A917UUF6"/>
<evidence type="ECO:0000313" key="1">
    <source>
        <dbReference type="EMBL" id="GGJ86209.1"/>
    </source>
</evidence>
<accession>A0A917UUF6</accession>
<gene>
    <name evidence="1" type="ORF">GCM10009304_10370</name>
</gene>
<comment type="caution">
    <text evidence="1">The sequence shown here is derived from an EMBL/GenBank/DDBJ whole genome shotgun (WGS) entry which is preliminary data.</text>
</comment>
<name>A0A917UUF6_9PSED</name>
<reference evidence="1" key="1">
    <citation type="journal article" date="2014" name="Int. J. Syst. Evol. Microbiol.">
        <title>Complete genome sequence of Corynebacterium casei LMG S-19264T (=DSM 44701T), isolated from a smear-ripened cheese.</title>
        <authorList>
            <consortium name="US DOE Joint Genome Institute (JGI-PGF)"/>
            <person name="Walter F."/>
            <person name="Albersmeier A."/>
            <person name="Kalinowski J."/>
            <person name="Ruckert C."/>
        </authorList>
    </citation>
    <scope>NUCLEOTIDE SEQUENCE</scope>
    <source>
        <strain evidence="1">JCM 30078</strain>
    </source>
</reference>
<proteinExistence type="predicted"/>
<evidence type="ECO:0000313" key="2">
    <source>
        <dbReference type="Proteomes" id="UP000635983"/>
    </source>
</evidence>
<protein>
    <submittedName>
        <fullName evidence="1">Uncharacterized protein</fullName>
    </submittedName>
</protein>
<dbReference type="Proteomes" id="UP000635983">
    <property type="component" value="Unassembled WGS sequence"/>
</dbReference>
<sequence>MKVVVAHDDRYASLRALVEARVMWPTVGAAGPVSASLRVDLSPSAPVHKGIQDA</sequence>
<keyword evidence="2" id="KW-1185">Reference proteome</keyword>
<reference evidence="1" key="2">
    <citation type="submission" date="2020-09" db="EMBL/GenBank/DDBJ databases">
        <authorList>
            <person name="Sun Q."/>
            <person name="Ohkuma M."/>
        </authorList>
    </citation>
    <scope>NUCLEOTIDE SEQUENCE</scope>
    <source>
        <strain evidence="1">JCM 30078</strain>
    </source>
</reference>
<dbReference type="EMBL" id="BMPO01000002">
    <property type="protein sequence ID" value="GGJ86209.1"/>
    <property type="molecule type" value="Genomic_DNA"/>
</dbReference>
<organism evidence="1 2">
    <name type="scientific">Pseudomonas matsuisoli</name>
    <dbReference type="NCBI Taxonomy" id="1515666"/>
    <lineage>
        <taxon>Bacteria</taxon>
        <taxon>Pseudomonadati</taxon>
        <taxon>Pseudomonadota</taxon>
        <taxon>Gammaproteobacteria</taxon>
        <taxon>Pseudomonadales</taxon>
        <taxon>Pseudomonadaceae</taxon>
        <taxon>Pseudomonas</taxon>
    </lineage>
</organism>